<feature type="compositionally biased region" description="Low complexity" evidence="1">
    <location>
        <begin position="25"/>
        <end position="47"/>
    </location>
</feature>
<feature type="region of interest" description="Disordered" evidence="1">
    <location>
        <begin position="99"/>
        <end position="164"/>
    </location>
</feature>
<evidence type="ECO:0000313" key="3">
    <source>
        <dbReference type="Proteomes" id="UP000799640"/>
    </source>
</evidence>
<protein>
    <submittedName>
        <fullName evidence="2">Uncharacterized protein</fullName>
    </submittedName>
</protein>
<keyword evidence="3" id="KW-1185">Reference proteome</keyword>
<feature type="compositionally biased region" description="Basic and acidic residues" evidence="1">
    <location>
        <begin position="111"/>
        <end position="133"/>
    </location>
</feature>
<gene>
    <name evidence="2" type="ORF">EJ06DRAFT_48443</name>
</gene>
<sequence length="313" mass="34786">MPPPSTPGPRRFVIKEKDTPSSALRFKSLASRPSSSSRQFSTPPRFSQRAPQFDGFDVDDRHDGLGNGGKGEVPKSKPREVWQPGEAFDDAAEVMLRVGLGEPPPKRLRLDHHPDHRPDHYSDRLDHHPDHRLPPPQQLWQELRRPETPARAQSPFTPLPQTPRFVLPSPAQGEPTRPVFVKPPPPPEPVEPLPDAFSPHRRGPKYTPGGMADEMRKWVVESLTATPPRRLGHHEGDGWTVRVMEAWAESNAAGNNMTLVRGSVAGREAHLLLVGNGAVAARDMVRIKSPTWELEAVGETWIVAMHWAALCDG</sequence>
<name>A0A6G1HTU8_9PEZI</name>
<dbReference type="EMBL" id="ML996697">
    <property type="protein sequence ID" value="KAF2399344.1"/>
    <property type="molecule type" value="Genomic_DNA"/>
</dbReference>
<evidence type="ECO:0000313" key="2">
    <source>
        <dbReference type="EMBL" id="KAF2399344.1"/>
    </source>
</evidence>
<evidence type="ECO:0000256" key="1">
    <source>
        <dbReference type="SAM" id="MobiDB-lite"/>
    </source>
</evidence>
<proteinExistence type="predicted"/>
<reference evidence="2" key="1">
    <citation type="journal article" date="2020" name="Stud. Mycol.">
        <title>101 Dothideomycetes genomes: a test case for predicting lifestyles and emergence of pathogens.</title>
        <authorList>
            <person name="Haridas S."/>
            <person name="Albert R."/>
            <person name="Binder M."/>
            <person name="Bloem J."/>
            <person name="Labutti K."/>
            <person name="Salamov A."/>
            <person name="Andreopoulos B."/>
            <person name="Baker S."/>
            <person name="Barry K."/>
            <person name="Bills G."/>
            <person name="Bluhm B."/>
            <person name="Cannon C."/>
            <person name="Castanera R."/>
            <person name="Culley D."/>
            <person name="Daum C."/>
            <person name="Ezra D."/>
            <person name="Gonzalez J."/>
            <person name="Henrissat B."/>
            <person name="Kuo A."/>
            <person name="Liang C."/>
            <person name="Lipzen A."/>
            <person name="Lutzoni F."/>
            <person name="Magnuson J."/>
            <person name="Mondo S."/>
            <person name="Nolan M."/>
            <person name="Ohm R."/>
            <person name="Pangilinan J."/>
            <person name="Park H.-J."/>
            <person name="Ramirez L."/>
            <person name="Alfaro M."/>
            <person name="Sun H."/>
            <person name="Tritt A."/>
            <person name="Yoshinaga Y."/>
            <person name="Zwiers L.-H."/>
            <person name="Turgeon B."/>
            <person name="Goodwin S."/>
            <person name="Spatafora J."/>
            <person name="Crous P."/>
            <person name="Grigoriev I."/>
        </authorList>
    </citation>
    <scope>NUCLEOTIDE SEQUENCE</scope>
    <source>
        <strain evidence="2">CBS 262.69</strain>
    </source>
</reference>
<organism evidence="2 3">
    <name type="scientific">Trichodelitschia bisporula</name>
    <dbReference type="NCBI Taxonomy" id="703511"/>
    <lineage>
        <taxon>Eukaryota</taxon>
        <taxon>Fungi</taxon>
        <taxon>Dikarya</taxon>
        <taxon>Ascomycota</taxon>
        <taxon>Pezizomycotina</taxon>
        <taxon>Dothideomycetes</taxon>
        <taxon>Dothideomycetes incertae sedis</taxon>
        <taxon>Phaeotrichales</taxon>
        <taxon>Phaeotrichaceae</taxon>
        <taxon>Trichodelitschia</taxon>
    </lineage>
</organism>
<dbReference type="AlphaFoldDB" id="A0A6G1HTU8"/>
<dbReference type="OrthoDB" id="5389296at2759"/>
<dbReference type="Proteomes" id="UP000799640">
    <property type="component" value="Unassembled WGS sequence"/>
</dbReference>
<feature type="region of interest" description="Disordered" evidence="1">
    <location>
        <begin position="1"/>
        <end position="85"/>
    </location>
</feature>
<accession>A0A6G1HTU8</accession>